<dbReference type="AlphaFoldDB" id="A0A443RW83"/>
<dbReference type="InterPro" id="IPR036397">
    <property type="entry name" value="RNaseH_sf"/>
</dbReference>
<protein>
    <submittedName>
        <fullName evidence="4">Apoptosis-enhancing nuclease-like protein</fullName>
    </submittedName>
</protein>
<sequence length="246" mass="27032">MASISAKKSEPEKIKLLSYLASCSSSTEPEKNKRIFSAKDSQMSKSSEPKKIKSASSGDVCLMVSHSEVTPNTKPENKPSSTSASVAVSLLPIYCLLTFPTERYVSLDCEMISIYSDPKHRDFMKFAHAKADLSRLAKAHGISLKQVAASVAVVSQSGEVIFFAHINWEPQIVSSYQTEWSGITAKHLEGKKPLKAVTDMLMPILKGNTVIGAAIHNDLAALNICHDDIWDIQHHYGQRKLSTLWA</sequence>
<proteinExistence type="predicted"/>
<dbReference type="Proteomes" id="UP000288716">
    <property type="component" value="Unassembled WGS sequence"/>
</dbReference>
<dbReference type="PANTHER" id="PTHR12801">
    <property type="entry name" value="RNA EXONUCLEASE REXO1 / RECO3 FAMILY MEMBER-RELATED"/>
    <property type="match status" value="1"/>
</dbReference>
<dbReference type="SUPFAM" id="SSF53098">
    <property type="entry name" value="Ribonuclease H-like"/>
    <property type="match status" value="1"/>
</dbReference>
<dbReference type="VEuPathDB" id="VectorBase:LDEU012408"/>
<dbReference type="PANTHER" id="PTHR12801:SF45">
    <property type="entry name" value="RNA EXONUCLEASE 4"/>
    <property type="match status" value="1"/>
</dbReference>
<keyword evidence="5" id="KW-1185">Reference proteome</keyword>
<evidence type="ECO:0000256" key="3">
    <source>
        <dbReference type="SAM" id="MobiDB-lite"/>
    </source>
</evidence>
<evidence type="ECO:0000256" key="1">
    <source>
        <dbReference type="ARBA" id="ARBA00022722"/>
    </source>
</evidence>
<dbReference type="InterPro" id="IPR012337">
    <property type="entry name" value="RNaseH-like_sf"/>
</dbReference>
<comment type="caution">
    <text evidence="4">The sequence shown here is derived from an EMBL/GenBank/DDBJ whole genome shotgun (WGS) entry which is preliminary data.</text>
</comment>
<keyword evidence="2" id="KW-0378">Hydrolase</keyword>
<dbReference type="STRING" id="299467.A0A443RW83"/>
<dbReference type="EMBL" id="NCKV01024132">
    <property type="protein sequence ID" value="RWS19632.1"/>
    <property type="molecule type" value="Genomic_DNA"/>
</dbReference>
<evidence type="ECO:0000313" key="4">
    <source>
        <dbReference type="EMBL" id="RWS19632.1"/>
    </source>
</evidence>
<evidence type="ECO:0000313" key="5">
    <source>
        <dbReference type="Proteomes" id="UP000288716"/>
    </source>
</evidence>
<dbReference type="GO" id="GO:0004527">
    <property type="term" value="F:exonuclease activity"/>
    <property type="evidence" value="ECO:0007669"/>
    <property type="project" value="InterPro"/>
</dbReference>
<dbReference type="GO" id="GO:0005634">
    <property type="term" value="C:nucleus"/>
    <property type="evidence" value="ECO:0007669"/>
    <property type="project" value="TreeGrafter"/>
</dbReference>
<organism evidence="4 5">
    <name type="scientific">Leptotrombidium deliense</name>
    <dbReference type="NCBI Taxonomy" id="299467"/>
    <lineage>
        <taxon>Eukaryota</taxon>
        <taxon>Metazoa</taxon>
        <taxon>Ecdysozoa</taxon>
        <taxon>Arthropoda</taxon>
        <taxon>Chelicerata</taxon>
        <taxon>Arachnida</taxon>
        <taxon>Acari</taxon>
        <taxon>Acariformes</taxon>
        <taxon>Trombidiformes</taxon>
        <taxon>Prostigmata</taxon>
        <taxon>Anystina</taxon>
        <taxon>Parasitengona</taxon>
        <taxon>Trombiculoidea</taxon>
        <taxon>Trombiculidae</taxon>
        <taxon>Leptotrombidium</taxon>
    </lineage>
</organism>
<accession>A0A443RW83</accession>
<gene>
    <name evidence="4" type="ORF">B4U80_14396</name>
</gene>
<keyword evidence="1" id="KW-0540">Nuclease</keyword>
<dbReference type="Gene3D" id="3.30.420.10">
    <property type="entry name" value="Ribonuclease H-like superfamily/Ribonuclease H"/>
    <property type="match status" value="1"/>
</dbReference>
<dbReference type="OrthoDB" id="8191639at2759"/>
<dbReference type="InterPro" id="IPR047021">
    <property type="entry name" value="REXO1/3/4-like"/>
</dbReference>
<name>A0A443RW83_9ACAR</name>
<reference evidence="4 5" key="1">
    <citation type="journal article" date="2018" name="Gigascience">
        <title>Genomes of trombidid mites reveal novel predicted allergens and laterally-transferred genes associated with secondary metabolism.</title>
        <authorList>
            <person name="Dong X."/>
            <person name="Chaisiri K."/>
            <person name="Xia D."/>
            <person name="Armstrong S.D."/>
            <person name="Fang Y."/>
            <person name="Donnelly M.J."/>
            <person name="Kadowaki T."/>
            <person name="McGarry J.W."/>
            <person name="Darby A.C."/>
            <person name="Makepeace B.L."/>
        </authorList>
    </citation>
    <scope>NUCLEOTIDE SEQUENCE [LARGE SCALE GENOMIC DNA]</scope>
    <source>
        <strain evidence="4">UoL-UT</strain>
    </source>
</reference>
<evidence type="ECO:0000256" key="2">
    <source>
        <dbReference type="ARBA" id="ARBA00022801"/>
    </source>
</evidence>
<feature type="region of interest" description="Disordered" evidence="3">
    <location>
        <begin position="25"/>
        <end position="57"/>
    </location>
</feature>
<dbReference type="GO" id="GO:0003676">
    <property type="term" value="F:nucleic acid binding"/>
    <property type="evidence" value="ECO:0007669"/>
    <property type="project" value="InterPro"/>
</dbReference>